<evidence type="ECO:0000256" key="5">
    <source>
        <dbReference type="ARBA" id="ARBA00023163"/>
    </source>
</evidence>
<sequence>MWNDPDLDSRRSQSSSSASAARGHRSRPSNNDDITAFGYECLLFSSDGVAEAIEQGQLLITWQGQDPADENALWLDRYDVRNLLDDDRLFSGPRDIYDAHFLSEAADLHQERFEDLDSDEELLFDMDEDDRKEHLERKREDKDYDYKGVHYEYGEHGHTSVPEPTYRLHFDVPEGMPVPDSEKTLALIERTAKFVNNSSEPTMEIILQAKQATNPNFAFMSRRHHLFQFYKHVRWLMQTGLYESFEEARQREDEEAKAEQEEDIKSAANDAKPDDKQPT</sequence>
<dbReference type="Proteomes" id="UP000738359">
    <property type="component" value="Unassembled WGS sequence"/>
</dbReference>
<dbReference type="PANTHER" id="PTHR13161:SF15">
    <property type="entry name" value="SPLICING FACTOR, SUPPRESSOR OF WHITE-APRICOT HOMOLOG"/>
    <property type="match status" value="1"/>
</dbReference>
<evidence type="ECO:0000256" key="2">
    <source>
        <dbReference type="ARBA" id="ARBA00022737"/>
    </source>
</evidence>
<keyword evidence="1" id="KW-0507">mRNA processing</keyword>
<dbReference type="SMART" id="SM00648">
    <property type="entry name" value="SWAP"/>
    <property type="match status" value="1"/>
</dbReference>
<dbReference type="Pfam" id="PF09750">
    <property type="entry name" value="DRY_EERY"/>
    <property type="match status" value="1"/>
</dbReference>
<dbReference type="PROSITE" id="PS50128">
    <property type="entry name" value="SURP"/>
    <property type="match status" value="1"/>
</dbReference>
<dbReference type="PANTHER" id="PTHR13161">
    <property type="entry name" value="SPLICING FACTOR SUPPRESSOR OF WHITE APRICOT"/>
    <property type="match status" value="1"/>
</dbReference>
<evidence type="ECO:0000313" key="9">
    <source>
        <dbReference type="EMBL" id="KAF9957823.1"/>
    </source>
</evidence>
<reference evidence="9" key="1">
    <citation type="journal article" date="2020" name="Fungal Divers.">
        <title>Resolving the Mortierellaceae phylogeny through synthesis of multi-gene phylogenetics and phylogenomics.</title>
        <authorList>
            <person name="Vandepol N."/>
            <person name="Liber J."/>
            <person name="Desiro A."/>
            <person name="Na H."/>
            <person name="Kennedy M."/>
            <person name="Barry K."/>
            <person name="Grigoriev I.V."/>
            <person name="Miller A.N."/>
            <person name="O'Donnell K."/>
            <person name="Stajich J.E."/>
            <person name="Bonito G."/>
        </authorList>
    </citation>
    <scope>NUCLEOTIDE SEQUENCE</scope>
    <source>
        <strain evidence="9">CK1249</strain>
    </source>
</reference>
<dbReference type="OrthoDB" id="447637at2759"/>
<feature type="compositionally biased region" description="Low complexity" evidence="7">
    <location>
        <begin position="12"/>
        <end position="21"/>
    </location>
</feature>
<dbReference type="InterPro" id="IPR040397">
    <property type="entry name" value="SWAP"/>
</dbReference>
<evidence type="ECO:0000256" key="7">
    <source>
        <dbReference type="SAM" id="MobiDB-lite"/>
    </source>
</evidence>
<dbReference type="InterPro" id="IPR000061">
    <property type="entry name" value="Surp"/>
</dbReference>
<evidence type="ECO:0000256" key="4">
    <source>
        <dbReference type="ARBA" id="ARBA00023015"/>
    </source>
</evidence>
<protein>
    <recommendedName>
        <fullName evidence="8">SURP motif domain-containing protein</fullName>
    </recommendedName>
</protein>
<dbReference type="GO" id="GO:0000395">
    <property type="term" value="P:mRNA 5'-splice site recognition"/>
    <property type="evidence" value="ECO:0007669"/>
    <property type="project" value="TreeGrafter"/>
</dbReference>
<dbReference type="EMBL" id="JAAAHY010000759">
    <property type="protein sequence ID" value="KAF9957823.1"/>
    <property type="molecule type" value="Genomic_DNA"/>
</dbReference>
<feature type="region of interest" description="Disordered" evidence="7">
    <location>
        <begin position="1"/>
        <end position="30"/>
    </location>
</feature>
<evidence type="ECO:0000259" key="8">
    <source>
        <dbReference type="PROSITE" id="PS50128"/>
    </source>
</evidence>
<name>A0A9P6J1D7_MORAP</name>
<keyword evidence="6" id="KW-0508">mRNA splicing</keyword>
<dbReference type="InterPro" id="IPR019147">
    <property type="entry name" value="SWAP_N_domain"/>
</dbReference>
<organism evidence="9 10">
    <name type="scientific">Mortierella alpina</name>
    <name type="common">Oleaginous fungus</name>
    <name type="synonym">Mortierella renispora</name>
    <dbReference type="NCBI Taxonomy" id="64518"/>
    <lineage>
        <taxon>Eukaryota</taxon>
        <taxon>Fungi</taxon>
        <taxon>Fungi incertae sedis</taxon>
        <taxon>Mucoromycota</taxon>
        <taxon>Mortierellomycotina</taxon>
        <taxon>Mortierellomycetes</taxon>
        <taxon>Mortierellales</taxon>
        <taxon>Mortierellaceae</taxon>
        <taxon>Mortierella</taxon>
    </lineage>
</organism>
<dbReference type="Pfam" id="PF01805">
    <property type="entry name" value="Surp"/>
    <property type="match status" value="1"/>
</dbReference>
<keyword evidence="3" id="KW-0694">RNA-binding</keyword>
<keyword evidence="10" id="KW-1185">Reference proteome</keyword>
<evidence type="ECO:0000256" key="1">
    <source>
        <dbReference type="ARBA" id="ARBA00022664"/>
    </source>
</evidence>
<gene>
    <name evidence="9" type="ORF">BGZ70_009382</name>
</gene>
<dbReference type="GO" id="GO:0003723">
    <property type="term" value="F:RNA binding"/>
    <property type="evidence" value="ECO:0007669"/>
    <property type="project" value="UniProtKB-KW"/>
</dbReference>
<keyword evidence="2" id="KW-0677">Repeat</keyword>
<evidence type="ECO:0000256" key="6">
    <source>
        <dbReference type="ARBA" id="ARBA00023187"/>
    </source>
</evidence>
<feature type="region of interest" description="Disordered" evidence="7">
    <location>
        <begin position="247"/>
        <end position="279"/>
    </location>
</feature>
<keyword evidence="4" id="KW-0805">Transcription regulation</keyword>
<dbReference type="SMART" id="SM01141">
    <property type="entry name" value="DRY_EERY"/>
    <property type="match status" value="1"/>
</dbReference>
<proteinExistence type="predicted"/>
<accession>A0A9P6J1D7</accession>
<keyword evidence="5" id="KW-0804">Transcription</keyword>
<dbReference type="InterPro" id="IPR035967">
    <property type="entry name" value="SWAP/Surp_sf"/>
</dbReference>
<dbReference type="SUPFAM" id="SSF109905">
    <property type="entry name" value="Surp module (SWAP domain)"/>
    <property type="match status" value="1"/>
</dbReference>
<evidence type="ECO:0000256" key="3">
    <source>
        <dbReference type="ARBA" id="ARBA00022884"/>
    </source>
</evidence>
<feature type="domain" description="SURP motif" evidence="8">
    <location>
        <begin position="187"/>
        <end position="230"/>
    </location>
</feature>
<evidence type="ECO:0000313" key="10">
    <source>
        <dbReference type="Proteomes" id="UP000738359"/>
    </source>
</evidence>
<comment type="caution">
    <text evidence="9">The sequence shown here is derived from an EMBL/GenBank/DDBJ whole genome shotgun (WGS) entry which is preliminary data.</text>
</comment>
<dbReference type="Gene3D" id="1.10.10.790">
    <property type="entry name" value="Surp module"/>
    <property type="match status" value="1"/>
</dbReference>
<dbReference type="AlphaFoldDB" id="A0A9P6J1D7"/>